<keyword evidence="1" id="KW-0472">Membrane</keyword>
<gene>
    <name evidence="2" type="ORF">ME7_00837</name>
</gene>
<organism evidence="2 3">
    <name type="scientific">Bartonella birtlesii LL-WM9</name>
    <dbReference type="NCBI Taxonomy" id="1094552"/>
    <lineage>
        <taxon>Bacteria</taxon>
        <taxon>Pseudomonadati</taxon>
        <taxon>Pseudomonadota</taxon>
        <taxon>Alphaproteobacteria</taxon>
        <taxon>Hyphomicrobiales</taxon>
        <taxon>Bartonellaceae</taxon>
        <taxon>Bartonella</taxon>
    </lineage>
</organism>
<dbReference type="RefSeq" id="WP_006589763.1">
    <property type="nucleotide sequence ID" value="NZ_JH725077.1"/>
</dbReference>
<reference evidence="2 3" key="1">
    <citation type="submission" date="2012-03" db="EMBL/GenBank/DDBJ databases">
        <title>The Genome Sequence of Bartonella birtlesii LL-WM9.</title>
        <authorList>
            <consortium name="The Broad Institute Genome Sequencing Platform"/>
            <consortium name="The Broad Institute Genome Sequencing Center for Infectious Disease"/>
            <person name="Feldgarden M."/>
            <person name="Kirby J."/>
            <person name="Kosoy M."/>
            <person name="Birtles R."/>
            <person name="Probert W.S."/>
            <person name="Chiaraviglio L."/>
            <person name="Young S.K."/>
            <person name="Zeng Q."/>
            <person name="Gargeya S."/>
            <person name="Fitzgerald M."/>
            <person name="Haas B."/>
            <person name="Abouelleil A."/>
            <person name="Alvarado L."/>
            <person name="Arachchi H.M."/>
            <person name="Berlin A."/>
            <person name="Chapman S.B."/>
            <person name="Gearin G."/>
            <person name="Goldberg J."/>
            <person name="Griggs A."/>
            <person name="Gujja S."/>
            <person name="Hansen M."/>
            <person name="Heiman D."/>
            <person name="Howarth C."/>
            <person name="Larimer J."/>
            <person name="Lui A."/>
            <person name="MacDonald P.J.P."/>
            <person name="McCowen C."/>
            <person name="Montmayeur A."/>
            <person name="Murphy C."/>
            <person name="Neiman D."/>
            <person name="Pearson M."/>
            <person name="Priest M."/>
            <person name="Roberts A."/>
            <person name="Saif S."/>
            <person name="Shea T."/>
            <person name="Sisk P."/>
            <person name="Stolte C."/>
            <person name="Sykes S."/>
            <person name="Wortman J."/>
            <person name="Nusbaum C."/>
            <person name="Birren B."/>
        </authorList>
    </citation>
    <scope>NUCLEOTIDE SEQUENCE [LARGE SCALE GENOMIC DNA]</scope>
    <source>
        <strain evidence="2 3">LL-WM9</strain>
    </source>
</reference>
<keyword evidence="1" id="KW-1133">Transmembrane helix</keyword>
<dbReference type="AlphaFoldDB" id="J1IZ55"/>
<evidence type="ECO:0000256" key="1">
    <source>
        <dbReference type="SAM" id="Phobius"/>
    </source>
</evidence>
<accession>J1IZ55</accession>
<sequence>MTSSFVAFLTLSFLSSTIAGFLVIVPVFIIYYLFIKRARLYCKVNKQHKKLLQVRQATVKSVAKTEKQDQLPL</sequence>
<proteinExistence type="predicted"/>
<dbReference type="EMBL" id="AIMC01000018">
    <property type="protein sequence ID" value="EJF76580.1"/>
    <property type="molecule type" value="Genomic_DNA"/>
</dbReference>
<keyword evidence="1" id="KW-0812">Transmembrane</keyword>
<name>J1IZ55_9HYPH</name>
<dbReference type="Proteomes" id="UP000008748">
    <property type="component" value="Unassembled WGS sequence"/>
</dbReference>
<evidence type="ECO:0000313" key="2">
    <source>
        <dbReference type="EMBL" id="EJF76580.1"/>
    </source>
</evidence>
<keyword evidence="3" id="KW-1185">Reference proteome</keyword>
<dbReference type="HOGENOM" id="CLU_198802_0_0_5"/>
<protein>
    <submittedName>
        <fullName evidence="2">Uncharacterized protein</fullName>
    </submittedName>
</protein>
<evidence type="ECO:0000313" key="3">
    <source>
        <dbReference type="Proteomes" id="UP000008748"/>
    </source>
</evidence>
<comment type="caution">
    <text evidence="2">The sequence shown here is derived from an EMBL/GenBank/DDBJ whole genome shotgun (WGS) entry which is preliminary data.</text>
</comment>
<feature type="transmembrane region" description="Helical" evidence="1">
    <location>
        <begin position="6"/>
        <end position="34"/>
    </location>
</feature>